<reference evidence="3" key="1">
    <citation type="submission" date="2020-07" db="EMBL/GenBank/DDBJ databases">
        <title>Genome sequence and genetic diversity analysis of an under-domesticated orphan crop, white fonio (Digitaria exilis).</title>
        <authorList>
            <person name="Bennetzen J.L."/>
            <person name="Chen S."/>
            <person name="Ma X."/>
            <person name="Wang X."/>
            <person name="Yssel A.E.J."/>
            <person name="Chaluvadi S.R."/>
            <person name="Johnson M."/>
            <person name="Gangashetty P."/>
            <person name="Hamidou F."/>
            <person name="Sanogo M.D."/>
            <person name="Zwaenepoel A."/>
            <person name="Wallace J."/>
            <person name="Van De Peer Y."/>
            <person name="Van Deynze A."/>
        </authorList>
    </citation>
    <scope>NUCLEOTIDE SEQUENCE</scope>
    <source>
        <tissue evidence="3">Leaves</tissue>
    </source>
</reference>
<dbReference type="Proteomes" id="UP000636709">
    <property type="component" value="Unassembled WGS sequence"/>
</dbReference>
<organism evidence="3 4">
    <name type="scientific">Digitaria exilis</name>
    <dbReference type="NCBI Taxonomy" id="1010633"/>
    <lineage>
        <taxon>Eukaryota</taxon>
        <taxon>Viridiplantae</taxon>
        <taxon>Streptophyta</taxon>
        <taxon>Embryophyta</taxon>
        <taxon>Tracheophyta</taxon>
        <taxon>Spermatophyta</taxon>
        <taxon>Magnoliopsida</taxon>
        <taxon>Liliopsida</taxon>
        <taxon>Poales</taxon>
        <taxon>Poaceae</taxon>
        <taxon>PACMAD clade</taxon>
        <taxon>Panicoideae</taxon>
        <taxon>Panicodae</taxon>
        <taxon>Paniceae</taxon>
        <taxon>Anthephorinae</taxon>
        <taxon>Digitaria</taxon>
    </lineage>
</organism>
<dbReference type="OrthoDB" id="691572at2759"/>
<protein>
    <submittedName>
        <fullName evidence="3">Uncharacterized protein</fullName>
    </submittedName>
</protein>
<dbReference type="EMBL" id="JACEFO010002444">
    <property type="protein sequence ID" value="KAF8660296.1"/>
    <property type="molecule type" value="Genomic_DNA"/>
</dbReference>
<evidence type="ECO:0000256" key="1">
    <source>
        <dbReference type="SAM" id="MobiDB-lite"/>
    </source>
</evidence>
<evidence type="ECO:0000313" key="3">
    <source>
        <dbReference type="EMBL" id="KAF8660296.1"/>
    </source>
</evidence>
<evidence type="ECO:0000256" key="2">
    <source>
        <dbReference type="SAM" id="SignalP"/>
    </source>
</evidence>
<feature type="chain" id="PRO_5032389774" evidence="2">
    <location>
        <begin position="22"/>
        <end position="122"/>
    </location>
</feature>
<feature type="region of interest" description="Disordered" evidence="1">
    <location>
        <begin position="22"/>
        <end position="50"/>
    </location>
</feature>
<comment type="caution">
    <text evidence="3">The sequence shown here is derived from an EMBL/GenBank/DDBJ whole genome shotgun (WGS) entry which is preliminary data.</text>
</comment>
<keyword evidence="4" id="KW-1185">Reference proteome</keyword>
<gene>
    <name evidence="3" type="ORF">HU200_057865</name>
</gene>
<evidence type="ECO:0000313" key="4">
    <source>
        <dbReference type="Proteomes" id="UP000636709"/>
    </source>
</evidence>
<name>A0A835E3Z3_9POAL</name>
<sequence length="122" mass="13093">MKKLLCVVLVSSLLLATLAGASSSSLTSSLSRDQAQVLGRKGRDHYHPQISKNMQQPETIYCCVHDQEVLAVEVKKSTETKAGLAVDNGEDAEEGLIDSADYSSVAMHAGSPPKPKHKHPKP</sequence>
<feature type="signal peptide" evidence="2">
    <location>
        <begin position="1"/>
        <end position="21"/>
    </location>
</feature>
<feature type="region of interest" description="Disordered" evidence="1">
    <location>
        <begin position="97"/>
        <end position="122"/>
    </location>
</feature>
<dbReference type="AlphaFoldDB" id="A0A835E3Z3"/>
<proteinExistence type="predicted"/>
<feature type="compositionally biased region" description="Low complexity" evidence="1">
    <location>
        <begin position="22"/>
        <end position="31"/>
    </location>
</feature>
<accession>A0A835E3Z3</accession>
<keyword evidence="2" id="KW-0732">Signal</keyword>